<evidence type="ECO:0000313" key="1">
    <source>
        <dbReference type="EMBL" id="CAG9945732.1"/>
    </source>
</evidence>
<dbReference type="Proteomes" id="UP000836387">
    <property type="component" value="Unassembled WGS sequence"/>
</dbReference>
<comment type="caution">
    <text evidence="1">The sequence shown here is derived from an EMBL/GenBank/DDBJ whole genome shotgun (WGS) entry which is preliminary data.</text>
</comment>
<reference evidence="1" key="1">
    <citation type="submission" date="2020-04" db="EMBL/GenBank/DDBJ databases">
        <authorList>
            <person name="Broberg M."/>
        </authorList>
    </citation>
    <scope>NUCLEOTIDE SEQUENCE</scope>
</reference>
<name>A0ACA9TXZ8_BIOOC</name>
<sequence>MAGVVAISQDQPASTENTPASVLKHIVNFLKCNIKTEKESLSEKVCDRLAYMPKFKRHPEPKRHLKLDISSCFERLKKHMKKNKARQSSEPLLVPAEQGQSSTPDSATSTQPKVIVLEGHQDDPIWFDHVRPNGAMDKSMRVSDMANADVILLTVGSVNDPLLAKQLSKIPDEKSRVIVASRNFRLQGIPNDRCAIVTANPSADFEGTLAIDTSTRVELPFFPPSSFSIGIVANDPQTALDWVDHRREIPETLQVGDHRITLISNHNPEHGSLVDGYIVIAEDNYDTIALPEGPCPIVGVYKDPDMDALKQLPGAMRTHPMAVCLSDPVPALVNRIIHRKLVKKQQLDRISLDRSERSINIPSPVPTISE</sequence>
<organism evidence="1 2">
    <name type="scientific">Clonostachys rosea f. rosea IK726</name>
    <dbReference type="NCBI Taxonomy" id="1349383"/>
    <lineage>
        <taxon>Eukaryota</taxon>
        <taxon>Fungi</taxon>
        <taxon>Dikarya</taxon>
        <taxon>Ascomycota</taxon>
        <taxon>Pezizomycotina</taxon>
        <taxon>Sordariomycetes</taxon>
        <taxon>Hypocreomycetidae</taxon>
        <taxon>Hypocreales</taxon>
        <taxon>Bionectriaceae</taxon>
        <taxon>Clonostachys</taxon>
    </lineage>
</organism>
<dbReference type="EMBL" id="CADEHS020000009">
    <property type="protein sequence ID" value="CAG9945732.1"/>
    <property type="molecule type" value="Genomic_DNA"/>
</dbReference>
<proteinExistence type="predicted"/>
<keyword evidence="2" id="KW-1185">Reference proteome</keyword>
<protein>
    <submittedName>
        <fullName evidence="1">Uncharacterized protein</fullName>
    </submittedName>
</protein>
<reference evidence="1" key="2">
    <citation type="submission" date="2021-10" db="EMBL/GenBank/DDBJ databases">
        <authorList>
            <person name="Piombo E."/>
        </authorList>
    </citation>
    <scope>NUCLEOTIDE SEQUENCE</scope>
</reference>
<gene>
    <name evidence="1" type="ORF">CRV2_00012472</name>
</gene>
<accession>A0ACA9TXZ8</accession>
<evidence type="ECO:0000313" key="2">
    <source>
        <dbReference type="Proteomes" id="UP000836387"/>
    </source>
</evidence>